<dbReference type="GO" id="GO:0005829">
    <property type="term" value="C:cytosol"/>
    <property type="evidence" value="ECO:0007669"/>
    <property type="project" value="TreeGrafter"/>
</dbReference>
<dbReference type="SUPFAM" id="SSF55031">
    <property type="entry name" value="Bacterial exopeptidase dimerisation domain"/>
    <property type="match status" value="1"/>
</dbReference>
<evidence type="ECO:0000256" key="15">
    <source>
        <dbReference type="ARBA" id="ARBA00076004"/>
    </source>
</evidence>
<evidence type="ECO:0000256" key="13">
    <source>
        <dbReference type="ARBA" id="ARBA00071271"/>
    </source>
</evidence>
<comment type="cofactor">
    <cofactor evidence="2">
        <name>Zn(2+)</name>
        <dbReference type="ChEBI" id="CHEBI:29105"/>
    </cofactor>
</comment>
<keyword evidence="8" id="KW-0170">Cobalt</keyword>
<evidence type="ECO:0000256" key="4">
    <source>
        <dbReference type="ARBA" id="ARBA00022723"/>
    </source>
</evidence>
<keyword evidence="4" id="KW-0479">Metal-binding</keyword>
<evidence type="ECO:0000256" key="9">
    <source>
        <dbReference type="ARBA" id="ARBA00036421"/>
    </source>
</evidence>
<dbReference type="InterPro" id="IPR002933">
    <property type="entry name" value="Peptidase_M20"/>
</dbReference>
<dbReference type="FunFam" id="3.40.630.10:FF:000015">
    <property type="entry name" value="Aminoacyl-histidine dipeptidase PepD"/>
    <property type="match status" value="1"/>
</dbReference>
<keyword evidence="3" id="KW-0645">Protease</keyword>
<dbReference type="Gene3D" id="3.40.630.10">
    <property type="entry name" value="Zn peptidases"/>
    <property type="match status" value="2"/>
</dbReference>
<dbReference type="Pfam" id="PF07687">
    <property type="entry name" value="M20_dimer"/>
    <property type="match status" value="1"/>
</dbReference>
<dbReference type="GO" id="GO:0006508">
    <property type="term" value="P:proteolysis"/>
    <property type="evidence" value="ECO:0007669"/>
    <property type="project" value="UniProtKB-KW"/>
</dbReference>
<sequence length="483" mass="53289">MQKDQDILEAVLAEFQEIAKIPRKSGHEEKISQYLFDVIKAMGLKVEQDKKFNIIAEKPATAGFENMPVTILQGHMDMVCVAAEGVNFDPLKDSIQVRRNAQYLYAEGTSLGADDGIGVAEILYILKAEFAHGPLRAIITVDEEQGMSGSIALDPKYLAAKYLINCDSENYDVVTVSSAGSVNIDFLRRPVWRDPLYKAAYQITVKGLLGGHSGEAINCGRANAIQTLALTLQKMQGMGIDFELADFTGGMARNAIPAKASAVILIKPDNTKKMEQLLQDFKIDFQHIYGNVEKTLKIDLTIIDQPKDVLSKEDQDNLIRLLCVLHTGVYSMSQSIPNLVEASANLGIVETKQNAINVQFFPRSAIDSKVSEFKQLAQVISELTGFHLTFGSQSPGWAEKSESKLVPLMTSVFEEQNKQPMKVEIIHAGLECGWFFQKNPDLDMVSIGVTAIGIHSPEEKIELATVAPQVKLIMETLTRLKNV</sequence>
<evidence type="ECO:0000256" key="16">
    <source>
        <dbReference type="ARBA" id="ARBA00077688"/>
    </source>
</evidence>
<evidence type="ECO:0000259" key="18">
    <source>
        <dbReference type="Pfam" id="PF07687"/>
    </source>
</evidence>
<evidence type="ECO:0000256" key="12">
    <source>
        <dbReference type="ARBA" id="ARBA00061423"/>
    </source>
</evidence>
<dbReference type="SUPFAM" id="SSF53187">
    <property type="entry name" value="Zn-dependent exopeptidases"/>
    <property type="match status" value="1"/>
</dbReference>
<keyword evidence="6" id="KW-0862">Zinc</keyword>
<reference evidence="20" key="1">
    <citation type="submission" date="2016-10" db="EMBL/GenBank/DDBJ databases">
        <authorList>
            <person name="Varghese N."/>
            <person name="Submissions S."/>
        </authorList>
    </citation>
    <scope>NUCLEOTIDE SEQUENCE [LARGE SCALE GENOMIC DNA]</scope>
    <source>
        <strain evidence="20">DSM 2179</strain>
    </source>
</reference>
<dbReference type="InterPro" id="IPR001160">
    <property type="entry name" value="Peptidase_M20C"/>
</dbReference>
<dbReference type="Pfam" id="PF01546">
    <property type="entry name" value="Peptidase_M20"/>
    <property type="match status" value="1"/>
</dbReference>
<accession>A0A1H6XBL2</accession>
<dbReference type="AlphaFoldDB" id="A0A1H6XBL2"/>
<evidence type="ECO:0000256" key="7">
    <source>
        <dbReference type="ARBA" id="ARBA00023049"/>
    </source>
</evidence>
<dbReference type="InterPro" id="IPR011650">
    <property type="entry name" value="Peptidase_M20_dimer"/>
</dbReference>
<evidence type="ECO:0000256" key="17">
    <source>
        <dbReference type="ARBA" id="ARBA00078074"/>
    </source>
</evidence>
<dbReference type="FunFam" id="3.40.630.10:FF:000018">
    <property type="entry name" value="Aminoacyl-histidine dipeptidase PepD"/>
    <property type="match status" value="1"/>
</dbReference>
<evidence type="ECO:0000256" key="5">
    <source>
        <dbReference type="ARBA" id="ARBA00022801"/>
    </source>
</evidence>
<evidence type="ECO:0000313" key="19">
    <source>
        <dbReference type="EMBL" id="SEJ26528.1"/>
    </source>
</evidence>
<organism evidence="19 20">
    <name type="scientific">Propionispira arboris</name>
    <dbReference type="NCBI Taxonomy" id="84035"/>
    <lineage>
        <taxon>Bacteria</taxon>
        <taxon>Bacillati</taxon>
        <taxon>Bacillota</taxon>
        <taxon>Negativicutes</taxon>
        <taxon>Selenomonadales</taxon>
        <taxon>Selenomonadaceae</taxon>
        <taxon>Propionispira</taxon>
    </lineage>
</organism>
<evidence type="ECO:0000256" key="6">
    <source>
        <dbReference type="ARBA" id="ARBA00022833"/>
    </source>
</evidence>
<protein>
    <recommendedName>
        <fullName evidence="13">Cytosol non-specific dipeptidase</fullName>
        <ecNumber evidence="10">3.4.13.18</ecNumber>
    </recommendedName>
    <alternativeName>
        <fullName evidence="16">Aminoacyl-histidine dipeptidase</fullName>
    </alternativeName>
    <alternativeName>
        <fullName evidence="15">Beta-alanyl-histidine dipeptidase</fullName>
    </alternativeName>
    <alternativeName>
        <fullName evidence="14">Carnosinase</fullName>
    </alternativeName>
    <alternativeName>
        <fullName evidence="11">Peptidase D</fullName>
    </alternativeName>
    <alternativeName>
        <fullName evidence="17">Xaa-His dipeptidase</fullName>
    </alternativeName>
</protein>
<dbReference type="EMBL" id="FNZK01000005">
    <property type="protein sequence ID" value="SEJ26528.1"/>
    <property type="molecule type" value="Genomic_DNA"/>
</dbReference>
<dbReference type="InterPro" id="IPR036264">
    <property type="entry name" value="Bact_exopeptidase_dim_dom"/>
</dbReference>
<keyword evidence="5" id="KW-0378">Hydrolase</keyword>
<keyword evidence="7" id="KW-0482">Metalloprotease</keyword>
<gene>
    <name evidence="19" type="ORF">SAMN05660742_10548</name>
</gene>
<dbReference type="NCBIfam" id="TIGR01893">
    <property type="entry name" value="aa-his-dipept"/>
    <property type="match status" value="1"/>
</dbReference>
<dbReference type="PRINTS" id="PR00934">
    <property type="entry name" value="XHISDIPTASE"/>
</dbReference>
<evidence type="ECO:0000256" key="1">
    <source>
        <dbReference type="ARBA" id="ARBA00001941"/>
    </source>
</evidence>
<evidence type="ECO:0000313" key="20">
    <source>
        <dbReference type="Proteomes" id="UP000199662"/>
    </source>
</evidence>
<dbReference type="PANTHER" id="PTHR43501">
    <property type="entry name" value="CYTOSOL NON-SPECIFIC DIPEPTIDASE"/>
    <property type="match status" value="1"/>
</dbReference>
<dbReference type="Proteomes" id="UP000199662">
    <property type="component" value="Unassembled WGS sequence"/>
</dbReference>
<dbReference type="GO" id="GO:0070573">
    <property type="term" value="F:metallodipeptidase activity"/>
    <property type="evidence" value="ECO:0007669"/>
    <property type="project" value="TreeGrafter"/>
</dbReference>
<dbReference type="EC" id="3.4.13.18" evidence="10"/>
<dbReference type="PANTHER" id="PTHR43501:SF1">
    <property type="entry name" value="CYTOSOL NON-SPECIFIC DIPEPTIDASE"/>
    <property type="match status" value="1"/>
</dbReference>
<dbReference type="STRING" id="84035.SAMN05660742_10548"/>
<dbReference type="PIRSF" id="PIRSF016599">
    <property type="entry name" value="Xaa-His_dipept"/>
    <property type="match status" value="1"/>
</dbReference>
<evidence type="ECO:0000256" key="2">
    <source>
        <dbReference type="ARBA" id="ARBA00001947"/>
    </source>
</evidence>
<name>A0A1H6XBL2_9FIRM</name>
<comment type="similarity">
    <text evidence="12">Belongs to the peptidase M20C family.</text>
</comment>
<evidence type="ECO:0000256" key="14">
    <source>
        <dbReference type="ARBA" id="ARBA00075285"/>
    </source>
</evidence>
<comment type="cofactor">
    <cofactor evidence="1">
        <name>Co(2+)</name>
        <dbReference type="ChEBI" id="CHEBI:48828"/>
    </cofactor>
</comment>
<evidence type="ECO:0000256" key="10">
    <source>
        <dbReference type="ARBA" id="ARBA00038976"/>
    </source>
</evidence>
<dbReference type="RefSeq" id="WP_091830194.1">
    <property type="nucleotide sequence ID" value="NZ_FNZK01000005.1"/>
</dbReference>
<evidence type="ECO:0000256" key="8">
    <source>
        <dbReference type="ARBA" id="ARBA00023285"/>
    </source>
</evidence>
<dbReference type="GO" id="GO:0046872">
    <property type="term" value="F:metal ion binding"/>
    <property type="evidence" value="ECO:0007669"/>
    <property type="project" value="UniProtKB-KW"/>
</dbReference>
<comment type="catalytic activity">
    <reaction evidence="9">
        <text>Hydrolysis of dipeptides, preferentially hydrophobic dipeptides including prolyl amino acids.</text>
        <dbReference type="EC" id="3.4.13.18"/>
    </reaction>
</comment>
<evidence type="ECO:0000256" key="11">
    <source>
        <dbReference type="ARBA" id="ARBA00044252"/>
    </source>
</evidence>
<keyword evidence="20" id="KW-1185">Reference proteome</keyword>
<feature type="domain" description="Peptidase M20 dimerisation" evidence="18">
    <location>
        <begin position="204"/>
        <end position="289"/>
    </location>
</feature>
<evidence type="ECO:0000256" key="3">
    <source>
        <dbReference type="ARBA" id="ARBA00022670"/>
    </source>
</evidence>
<proteinExistence type="inferred from homology"/>